<dbReference type="OrthoDB" id="9180919at2"/>
<gene>
    <name evidence="1" type="ORF">CBY09_09565</name>
</gene>
<dbReference type="AlphaFoldDB" id="A0A235EMQ0"/>
<dbReference type="RefSeq" id="WP_094288877.1">
    <property type="nucleotide sequence ID" value="NZ_NOIG01000006.1"/>
</dbReference>
<protein>
    <recommendedName>
        <fullName evidence="3">General secretion pathway protein GspK</fullName>
    </recommendedName>
</protein>
<keyword evidence="2" id="KW-1185">Reference proteome</keyword>
<accession>A0A235EMQ0</accession>
<dbReference type="EMBL" id="NOIG01000006">
    <property type="protein sequence ID" value="OYD50300.1"/>
    <property type="molecule type" value="Genomic_DNA"/>
</dbReference>
<evidence type="ECO:0000313" key="2">
    <source>
        <dbReference type="Proteomes" id="UP000215441"/>
    </source>
</evidence>
<evidence type="ECO:0000313" key="1">
    <source>
        <dbReference type="EMBL" id="OYD50300.1"/>
    </source>
</evidence>
<dbReference type="SUPFAM" id="SSF47781">
    <property type="entry name" value="RuvA domain 2-like"/>
    <property type="match status" value="1"/>
</dbReference>
<dbReference type="Proteomes" id="UP000215441">
    <property type="component" value="Unassembled WGS sequence"/>
</dbReference>
<comment type="caution">
    <text evidence="1">The sequence shown here is derived from an EMBL/GenBank/DDBJ whole genome shotgun (WGS) entry which is preliminary data.</text>
</comment>
<proteinExistence type="predicted"/>
<reference evidence="1 2" key="1">
    <citation type="submission" date="2017-07" db="EMBL/GenBank/DDBJ databases">
        <title>Acidovorax KNDSW TSA 6 genome sequence and assembly.</title>
        <authorList>
            <person name="Mayilraj S."/>
        </authorList>
    </citation>
    <scope>NUCLEOTIDE SEQUENCE [LARGE SCALE GENOMIC DNA]</scope>
    <source>
        <strain evidence="1 2">KNDSW-TSA6</strain>
    </source>
</reference>
<evidence type="ECO:0008006" key="3">
    <source>
        <dbReference type="Google" id="ProtNLM"/>
    </source>
</evidence>
<name>A0A235EMQ0_9BURK</name>
<organism evidence="1 2">
    <name type="scientific">Acidovorax kalamii</name>
    <dbReference type="NCBI Taxonomy" id="2004485"/>
    <lineage>
        <taxon>Bacteria</taxon>
        <taxon>Pseudomonadati</taxon>
        <taxon>Pseudomonadota</taxon>
        <taxon>Betaproteobacteria</taxon>
        <taxon>Burkholderiales</taxon>
        <taxon>Comamonadaceae</taxon>
        <taxon>Acidovorax</taxon>
    </lineage>
</organism>
<sequence length="271" mass="28686">MALIAVLWLVAALSIVLGSLSAAMRQETRMMSAKREMVVAQAFGDAAIQLVLQKLRAADRAPDTWAQVAVEYEGRQVQVQIVPLSGLIDLNRADAPLLSRMLSVAGGLSPDGALTTAQAIIAARQQRDSAGALFRFEAEEDLMKVPGITYDLYARLIPLLTVEGRGSSKVNPNAAPVPVLAVLAHGNQRVAEVIHSKRIEGAVGIDMSGLDASLTDTSVSSRAKLTAIIPLDSVSFAHVSRVVDVATVAADGSPWVTFRLSSSLKIAPSRN</sequence>
<dbReference type="InterPro" id="IPR010994">
    <property type="entry name" value="RuvA_2-like"/>
</dbReference>